<dbReference type="Proteomes" id="UP000198406">
    <property type="component" value="Unassembled WGS sequence"/>
</dbReference>
<sequence length="324" mass="36312">MKEKMRLQDRWRQASERCQHIETARASGSTTVVHQMDVVFGSDPETSSDHIGNIQFHHLVEYNKSIWQALPKRNRILVARSIVDTIMRSGGRFLSQESICVKDRNVAHWTVMSYGEAILKTMDALSESSRSIVFAPLGRLRNDEMNDKPPIHSFTKSLANGPIAKEKERESSTVWRSMQDNFTKSDYDCAEVSSEIGGKGRAAAASKGKYATFRPLKLQSRYQGPTYADNNIAKTLVSSEILSSSSTETTSESTCSEDSPESSSEHDQATRSNIWRFGSFNVASFRTGLKKVNRVARQPFRSKRLHPIVKLHETGSSTVLSGSW</sequence>
<reference evidence="3 4" key="1">
    <citation type="journal article" date="2015" name="Plant Cell">
        <title>Oil accumulation by the oleaginous diatom Fistulifera solaris as revealed by the genome and transcriptome.</title>
        <authorList>
            <person name="Tanaka T."/>
            <person name="Maeda Y."/>
            <person name="Veluchamy A."/>
            <person name="Tanaka M."/>
            <person name="Abida H."/>
            <person name="Marechal E."/>
            <person name="Bowler C."/>
            <person name="Muto M."/>
            <person name="Sunaga Y."/>
            <person name="Tanaka M."/>
            <person name="Yoshino T."/>
            <person name="Taniguchi T."/>
            <person name="Fukuda Y."/>
            <person name="Nemoto M."/>
            <person name="Matsumoto M."/>
            <person name="Wong P.S."/>
            <person name="Aburatani S."/>
            <person name="Fujibuchi W."/>
        </authorList>
    </citation>
    <scope>NUCLEOTIDE SEQUENCE [LARGE SCALE GENOMIC DNA]</scope>
    <source>
        <strain evidence="3 4">JPCC DA0580</strain>
    </source>
</reference>
<accession>A0A1Z5KL08</accession>
<dbReference type="Pfam" id="PF20710">
    <property type="entry name" value="DUF6824"/>
    <property type="match status" value="1"/>
</dbReference>
<feature type="region of interest" description="Disordered" evidence="1">
    <location>
        <begin position="243"/>
        <end position="270"/>
    </location>
</feature>
<keyword evidence="4" id="KW-1185">Reference proteome</keyword>
<feature type="compositionally biased region" description="Low complexity" evidence="1">
    <location>
        <begin position="243"/>
        <end position="257"/>
    </location>
</feature>
<organism evidence="3 4">
    <name type="scientific">Fistulifera solaris</name>
    <name type="common">Oleaginous diatom</name>
    <dbReference type="NCBI Taxonomy" id="1519565"/>
    <lineage>
        <taxon>Eukaryota</taxon>
        <taxon>Sar</taxon>
        <taxon>Stramenopiles</taxon>
        <taxon>Ochrophyta</taxon>
        <taxon>Bacillariophyta</taxon>
        <taxon>Bacillariophyceae</taxon>
        <taxon>Bacillariophycidae</taxon>
        <taxon>Naviculales</taxon>
        <taxon>Naviculaceae</taxon>
        <taxon>Fistulifera</taxon>
    </lineage>
</organism>
<dbReference type="InParanoid" id="A0A1Z5KL08"/>
<feature type="domain" description="DUF6824" evidence="2">
    <location>
        <begin position="37"/>
        <end position="127"/>
    </location>
</feature>
<evidence type="ECO:0000313" key="3">
    <source>
        <dbReference type="EMBL" id="GAX26711.1"/>
    </source>
</evidence>
<name>A0A1Z5KL08_FISSO</name>
<dbReference type="EMBL" id="BDSP01000251">
    <property type="protein sequence ID" value="GAX26711.1"/>
    <property type="molecule type" value="Genomic_DNA"/>
</dbReference>
<evidence type="ECO:0000259" key="2">
    <source>
        <dbReference type="Pfam" id="PF20710"/>
    </source>
</evidence>
<comment type="caution">
    <text evidence="3">The sequence shown here is derived from an EMBL/GenBank/DDBJ whole genome shotgun (WGS) entry which is preliminary data.</text>
</comment>
<dbReference type="InterPro" id="IPR049227">
    <property type="entry name" value="DUF6824"/>
</dbReference>
<evidence type="ECO:0000256" key="1">
    <source>
        <dbReference type="SAM" id="MobiDB-lite"/>
    </source>
</evidence>
<protein>
    <recommendedName>
        <fullName evidence="2">DUF6824 domain-containing protein</fullName>
    </recommendedName>
</protein>
<dbReference type="AlphaFoldDB" id="A0A1Z5KL08"/>
<gene>
    <name evidence="3" type="ORF">FisN_2Hu342</name>
</gene>
<proteinExistence type="predicted"/>
<evidence type="ECO:0000313" key="4">
    <source>
        <dbReference type="Proteomes" id="UP000198406"/>
    </source>
</evidence>